<dbReference type="PROSITE" id="PS51257">
    <property type="entry name" value="PROKAR_LIPOPROTEIN"/>
    <property type="match status" value="1"/>
</dbReference>
<dbReference type="PROSITE" id="PS50072">
    <property type="entry name" value="CSA_PPIASE_2"/>
    <property type="match status" value="1"/>
</dbReference>
<evidence type="ECO:0000256" key="3">
    <source>
        <dbReference type="ARBA" id="ARBA00023235"/>
    </source>
</evidence>
<dbReference type="Proteomes" id="UP000095765">
    <property type="component" value="Unassembled WGS sequence"/>
</dbReference>
<evidence type="ECO:0000256" key="1">
    <source>
        <dbReference type="ARBA" id="ARBA00002388"/>
    </source>
</evidence>
<accession>A0A174RZP3</accession>
<evidence type="ECO:0000256" key="2">
    <source>
        <dbReference type="ARBA" id="ARBA00023110"/>
    </source>
</evidence>
<dbReference type="RefSeq" id="WP_006873467.1">
    <property type="nucleotide sequence ID" value="NZ_CABIWA010000005.1"/>
</dbReference>
<evidence type="ECO:0000259" key="6">
    <source>
        <dbReference type="PROSITE" id="PS50072"/>
    </source>
</evidence>
<proteinExistence type="inferred from homology"/>
<feature type="domain" description="PPIase cyclophilin-type" evidence="6">
    <location>
        <begin position="75"/>
        <end position="257"/>
    </location>
</feature>
<dbReference type="PRINTS" id="PR00153">
    <property type="entry name" value="CSAPPISMRASE"/>
</dbReference>
<feature type="chain" id="PRO_5039754852" description="Peptidyl-prolyl cis-trans isomerase" evidence="4">
    <location>
        <begin position="19"/>
        <end position="260"/>
    </location>
</feature>
<dbReference type="InterPro" id="IPR002130">
    <property type="entry name" value="Cyclophilin-type_PPIase_dom"/>
</dbReference>
<dbReference type="CDD" id="cd00317">
    <property type="entry name" value="cyclophilin"/>
    <property type="match status" value="1"/>
</dbReference>
<sequence length="260" mass="27644">MKKIAMLLCAALMISMLASCGKDNPEPAGDTSSAASTGASQTTSMPSTPAEIYGHNMQIDESAISLKQFETPAAGSKIATIKTSLGDIKIALYPDEAPKAVENFIALAEKGYYNGLKFYEVVPGVRVTTGDPNNDGTGGDSNAGGVFSDEYSLNLWHFNGAVAMDNGGAPNQNTSRFFIVQNSEITTELADEMLDGGFPESVVQKYLDVGGVPNYDFRDTVFGQVIEGMDVVEKIAAVERDGENKPKEDIAITSVEISEM</sequence>
<evidence type="ECO:0000313" key="8">
    <source>
        <dbReference type="Proteomes" id="UP000095765"/>
    </source>
</evidence>
<dbReference type="EC" id="5.2.1.8" evidence="4"/>
<evidence type="ECO:0000313" key="7">
    <source>
        <dbReference type="EMBL" id="CUP88838.1"/>
    </source>
</evidence>
<dbReference type="Pfam" id="PF00160">
    <property type="entry name" value="Pro_isomerase"/>
    <property type="match status" value="1"/>
</dbReference>
<keyword evidence="3 4" id="KW-0413">Isomerase</keyword>
<comment type="similarity">
    <text evidence="4">Belongs to the cyclophilin-type PPIase family.</text>
</comment>
<dbReference type="PANTHER" id="PTHR45625">
    <property type="entry name" value="PEPTIDYL-PROLYL CIS-TRANS ISOMERASE-RELATED"/>
    <property type="match status" value="1"/>
</dbReference>
<dbReference type="PANTHER" id="PTHR45625:SF4">
    <property type="entry name" value="PEPTIDYLPROLYL ISOMERASE DOMAIN AND WD REPEAT-CONTAINING PROTEIN 1"/>
    <property type="match status" value="1"/>
</dbReference>
<dbReference type="AlphaFoldDB" id="A0A174RZP3"/>
<feature type="compositionally biased region" description="Low complexity" evidence="5">
    <location>
        <begin position="28"/>
        <end position="44"/>
    </location>
</feature>
<dbReference type="EMBL" id="CZBE01000015">
    <property type="protein sequence ID" value="CUP88838.1"/>
    <property type="molecule type" value="Genomic_DNA"/>
</dbReference>
<reference evidence="7 8" key="1">
    <citation type="submission" date="2015-09" db="EMBL/GenBank/DDBJ databases">
        <authorList>
            <consortium name="Pathogen Informatics"/>
        </authorList>
    </citation>
    <scope>NUCLEOTIDE SEQUENCE [LARGE SCALE GENOMIC DNA]</scope>
    <source>
        <strain evidence="7 8">2789STDY5834939</strain>
    </source>
</reference>
<evidence type="ECO:0000256" key="4">
    <source>
        <dbReference type="RuleBase" id="RU363019"/>
    </source>
</evidence>
<dbReference type="GO" id="GO:0003755">
    <property type="term" value="F:peptidyl-prolyl cis-trans isomerase activity"/>
    <property type="evidence" value="ECO:0007669"/>
    <property type="project" value="UniProtKB-UniRule"/>
</dbReference>
<dbReference type="Gene3D" id="2.40.100.10">
    <property type="entry name" value="Cyclophilin-like"/>
    <property type="match status" value="1"/>
</dbReference>
<feature type="signal peptide" evidence="4">
    <location>
        <begin position="1"/>
        <end position="18"/>
    </location>
</feature>
<organism evidence="7 8">
    <name type="scientific">Anaerotruncus colihominis</name>
    <dbReference type="NCBI Taxonomy" id="169435"/>
    <lineage>
        <taxon>Bacteria</taxon>
        <taxon>Bacillati</taxon>
        <taxon>Bacillota</taxon>
        <taxon>Clostridia</taxon>
        <taxon>Eubacteriales</taxon>
        <taxon>Oscillospiraceae</taxon>
        <taxon>Anaerotruncus</taxon>
    </lineage>
</organism>
<dbReference type="InterPro" id="IPR029000">
    <property type="entry name" value="Cyclophilin-like_dom_sf"/>
</dbReference>
<dbReference type="GeneID" id="72463996"/>
<evidence type="ECO:0000256" key="5">
    <source>
        <dbReference type="SAM" id="MobiDB-lite"/>
    </source>
</evidence>
<dbReference type="InterPro" id="IPR044666">
    <property type="entry name" value="Cyclophilin_A-like"/>
</dbReference>
<feature type="region of interest" description="Disordered" evidence="5">
    <location>
        <begin position="25"/>
        <end position="51"/>
    </location>
</feature>
<keyword evidence="2 4" id="KW-0697">Rotamase</keyword>
<protein>
    <recommendedName>
        <fullName evidence="4">Peptidyl-prolyl cis-trans isomerase</fullName>
        <shortName evidence="4">PPIase</shortName>
        <ecNumber evidence="4">5.2.1.8</ecNumber>
    </recommendedName>
</protein>
<comment type="function">
    <text evidence="1 4">PPIases accelerate the folding of proteins. It catalyzes the cis-trans isomerization of proline imidic peptide bonds in oligopeptides.</text>
</comment>
<keyword evidence="4" id="KW-0732">Signal</keyword>
<comment type="catalytic activity">
    <reaction evidence="4">
        <text>[protein]-peptidylproline (omega=180) = [protein]-peptidylproline (omega=0)</text>
        <dbReference type="Rhea" id="RHEA:16237"/>
        <dbReference type="Rhea" id="RHEA-COMP:10747"/>
        <dbReference type="Rhea" id="RHEA-COMP:10748"/>
        <dbReference type="ChEBI" id="CHEBI:83833"/>
        <dbReference type="ChEBI" id="CHEBI:83834"/>
        <dbReference type="EC" id="5.2.1.8"/>
    </reaction>
</comment>
<name>A0A174RZP3_9FIRM</name>
<dbReference type="SUPFAM" id="SSF50891">
    <property type="entry name" value="Cyclophilin-like"/>
    <property type="match status" value="1"/>
</dbReference>
<gene>
    <name evidence="7" type="ORF">ERS852551_02276</name>
</gene>